<dbReference type="Proteomes" id="UP000319836">
    <property type="component" value="Unassembled WGS sequence"/>
</dbReference>
<gene>
    <name evidence="1" type="ORF">E6K80_01795</name>
</gene>
<dbReference type="EMBL" id="VBPA01000037">
    <property type="protein sequence ID" value="TMQ72806.1"/>
    <property type="molecule type" value="Genomic_DNA"/>
</dbReference>
<dbReference type="AlphaFoldDB" id="A0A538UAA3"/>
<organism evidence="1 2">
    <name type="scientific">Eiseniibacteriota bacterium</name>
    <dbReference type="NCBI Taxonomy" id="2212470"/>
    <lineage>
        <taxon>Bacteria</taxon>
        <taxon>Candidatus Eiseniibacteriota</taxon>
    </lineage>
</organism>
<evidence type="ECO:0000313" key="2">
    <source>
        <dbReference type="Proteomes" id="UP000319836"/>
    </source>
</evidence>
<sequence>MKRAPLETPRLLLGTESLLGFTRAPRDRLLQVTARFAEPESLAVTFSKAIQLGADGVLASPSRVLRDALSELGHTVPVFALLPNVPEYVRDSSEHGLAGTALKRVAGAGFGARVRLGWTGVTHLRGVLRSDFAALVPLLLELESARFRAAELRGIVLAAPITDLALAGRHRAFFEQTVRFVRRRFGALAAFQTHNLGHLLAALGEWEVMPDFVVGPVNPRGLMMKPTPEVVEAELARTRVPVLAKELRAGGAVSLLEGASHALRHGAKGLVPDLVDVEDLAAEFKELGRTLTTP</sequence>
<proteinExistence type="predicted"/>
<reference evidence="1 2" key="1">
    <citation type="journal article" date="2019" name="Nat. Microbiol.">
        <title>Mediterranean grassland soil C-N compound turnover is dependent on rainfall and depth, and is mediated by genomically divergent microorganisms.</title>
        <authorList>
            <person name="Diamond S."/>
            <person name="Andeer P.F."/>
            <person name="Li Z."/>
            <person name="Crits-Christoph A."/>
            <person name="Burstein D."/>
            <person name="Anantharaman K."/>
            <person name="Lane K.R."/>
            <person name="Thomas B.C."/>
            <person name="Pan C."/>
            <person name="Northen T.R."/>
            <person name="Banfield J.F."/>
        </authorList>
    </citation>
    <scope>NUCLEOTIDE SEQUENCE [LARGE SCALE GENOMIC DNA]</scope>
    <source>
        <strain evidence="1">WS_10</strain>
    </source>
</reference>
<accession>A0A538UAA3</accession>
<name>A0A538UAA3_UNCEI</name>
<protein>
    <recommendedName>
        <fullName evidence="3">Uroporphyrinogen decarboxylase (URO-D) domain-containing protein</fullName>
    </recommendedName>
</protein>
<evidence type="ECO:0000313" key="1">
    <source>
        <dbReference type="EMBL" id="TMQ72806.1"/>
    </source>
</evidence>
<comment type="caution">
    <text evidence="1">The sequence shown here is derived from an EMBL/GenBank/DDBJ whole genome shotgun (WGS) entry which is preliminary data.</text>
</comment>
<evidence type="ECO:0008006" key="3">
    <source>
        <dbReference type="Google" id="ProtNLM"/>
    </source>
</evidence>